<dbReference type="InterPro" id="IPR011892">
    <property type="entry name" value="Cyt_kin_arch"/>
</dbReference>
<dbReference type="GO" id="GO:0005524">
    <property type="term" value="F:ATP binding"/>
    <property type="evidence" value="ECO:0007669"/>
    <property type="project" value="UniProtKB-UniRule"/>
</dbReference>
<evidence type="ECO:0000313" key="11">
    <source>
        <dbReference type="EMBL" id="QEN05939.1"/>
    </source>
</evidence>
<feature type="binding site" evidence="10">
    <location>
        <begin position="12"/>
        <end position="20"/>
    </location>
    <ligand>
        <name>ATP</name>
        <dbReference type="ChEBI" id="CHEBI:30616"/>
    </ligand>
</feature>
<dbReference type="GO" id="GO:0036431">
    <property type="term" value="F:dCMP kinase activity"/>
    <property type="evidence" value="ECO:0007669"/>
    <property type="project" value="InterPro"/>
</dbReference>
<keyword evidence="4 10" id="KW-0808">Transferase</keyword>
<keyword evidence="7 10" id="KW-0067">ATP-binding</keyword>
<dbReference type="SUPFAM" id="SSF52540">
    <property type="entry name" value="P-loop containing nucleoside triphosphate hydrolases"/>
    <property type="match status" value="1"/>
</dbReference>
<dbReference type="InterPro" id="IPR011994">
    <property type="entry name" value="Cytidylate_kinase_dom"/>
</dbReference>
<comment type="catalytic activity">
    <reaction evidence="8 10">
        <text>dCMP + ATP = dCDP + ADP</text>
        <dbReference type="Rhea" id="RHEA:25094"/>
        <dbReference type="ChEBI" id="CHEBI:30616"/>
        <dbReference type="ChEBI" id="CHEBI:57566"/>
        <dbReference type="ChEBI" id="CHEBI:58593"/>
        <dbReference type="ChEBI" id="CHEBI:456216"/>
        <dbReference type="EC" id="2.7.4.25"/>
    </reaction>
</comment>
<keyword evidence="6 10" id="KW-0418">Kinase</keyword>
<gene>
    <name evidence="10" type="primary">cmk</name>
    <name evidence="11" type="ORF">EW093_14960</name>
</gene>
<evidence type="ECO:0000256" key="4">
    <source>
        <dbReference type="ARBA" id="ARBA00022679"/>
    </source>
</evidence>
<comment type="subcellular location">
    <subcellularLocation>
        <location evidence="1 10">Cytoplasm</location>
    </subcellularLocation>
</comment>
<evidence type="ECO:0000256" key="10">
    <source>
        <dbReference type="HAMAP-Rule" id="MF_00239"/>
    </source>
</evidence>
<keyword evidence="3 10" id="KW-0963">Cytoplasm</keyword>
<evidence type="ECO:0000256" key="2">
    <source>
        <dbReference type="ARBA" id="ARBA00011005"/>
    </source>
</evidence>
<comment type="similarity">
    <text evidence="2 10">Belongs to the cytidylate kinase family. Type 2 subfamily.</text>
</comment>
<evidence type="ECO:0000256" key="3">
    <source>
        <dbReference type="ARBA" id="ARBA00022490"/>
    </source>
</evidence>
<evidence type="ECO:0000256" key="8">
    <source>
        <dbReference type="ARBA" id="ARBA00047615"/>
    </source>
</evidence>
<name>A0A5C1QFU1_9SPIO</name>
<dbReference type="Pfam" id="PF13189">
    <property type="entry name" value="Cytidylate_kin2"/>
    <property type="match status" value="1"/>
</dbReference>
<dbReference type="GO" id="GO:0006220">
    <property type="term" value="P:pyrimidine nucleotide metabolic process"/>
    <property type="evidence" value="ECO:0007669"/>
    <property type="project" value="UniProtKB-UniRule"/>
</dbReference>
<reference evidence="11 12" key="2">
    <citation type="submission" date="2019-09" db="EMBL/GenBank/DDBJ databases">
        <title>Complete Genome Sequence and Methylome Analysis of free living Spirochaetas.</title>
        <authorList>
            <person name="Leshcheva N."/>
            <person name="Mikheeva N."/>
        </authorList>
    </citation>
    <scope>NUCLEOTIDE SEQUENCE [LARGE SCALE GENOMIC DNA]</scope>
    <source>
        <strain evidence="11 12">P</strain>
    </source>
</reference>
<organism evidence="11 12">
    <name type="scientific">Thiospirochaeta perfilievii</name>
    <dbReference type="NCBI Taxonomy" id="252967"/>
    <lineage>
        <taxon>Bacteria</taxon>
        <taxon>Pseudomonadati</taxon>
        <taxon>Spirochaetota</taxon>
        <taxon>Spirochaetia</taxon>
        <taxon>Spirochaetales</taxon>
        <taxon>Spirochaetaceae</taxon>
        <taxon>Thiospirochaeta</taxon>
    </lineage>
</organism>
<keyword evidence="5 10" id="KW-0547">Nucleotide-binding</keyword>
<evidence type="ECO:0000313" key="12">
    <source>
        <dbReference type="Proteomes" id="UP000323824"/>
    </source>
</evidence>
<dbReference type="KEGG" id="sper:EW093_14960"/>
<dbReference type="HAMAP" id="MF_00239">
    <property type="entry name" value="Cytidyl_kinase_type2"/>
    <property type="match status" value="1"/>
</dbReference>
<dbReference type="Gene3D" id="3.40.50.300">
    <property type="entry name" value="P-loop containing nucleotide triphosphate hydrolases"/>
    <property type="match status" value="1"/>
</dbReference>
<dbReference type="EMBL" id="CP035807">
    <property type="protein sequence ID" value="QEN05939.1"/>
    <property type="molecule type" value="Genomic_DNA"/>
</dbReference>
<accession>A0A5C1QFU1</accession>
<dbReference type="AlphaFoldDB" id="A0A5C1QFU1"/>
<reference evidence="11 12" key="1">
    <citation type="submission" date="2019-02" db="EMBL/GenBank/DDBJ databases">
        <authorList>
            <person name="Fomenkov A."/>
            <person name="Dubinina G."/>
            <person name="Grabovich M."/>
            <person name="Vincze T."/>
            <person name="Roberts R.J."/>
        </authorList>
    </citation>
    <scope>NUCLEOTIDE SEQUENCE [LARGE SCALE GENOMIC DNA]</scope>
    <source>
        <strain evidence="11 12">P</strain>
    </source>
</reference>
<evidence type="ECO:0000256" key="1">
    <source>
        <dbReference type="ARBA" id="ARBA00004496"/>
    </source>
</evidence>
<dbReference type="GO" id="GO:0036430">
    <property type="term" value="F:CMP kinase activity"/>
    <property type="evidence" value="ECO:0007669"/>
    <property type="project" value="RHEA"/>
</dbReference>
<proteinExistence type="inferred from homology"/>
<sequence>MLNKEIRIAISGKSGCGNSTVSKIISQELECKMVNYTFHNIAEEEGMDFKEFCLMAEKDPKWDYLVDKKQVEMAMESSSVLGSRLAVWMLEKADLKVFLTASKETRAKRILEREGGDLSVVLEETDARDNRDSARYKKLYDIDNSDYGFCDLIINTDNLDQYQVSKIILAAIGK</sequence>
<dbReference type="InterPro" id="IPR027417">
    <property type="entry name" value="P-loop_NTPase"/>
</dbReference>
<comment type="catalytic activity">
    <reaction evidence="9 10">
        <text>CMP + ATP = CDP + ADP</text>
        <dbReference type="Rhea" id="RHEA:11600"/>
        <dbReference type="ChEBI" id="CHEBI:30616"/>
        <dbReference type="ChEBI" id="CHEBI:58069"/>
        <dbReference type="ChEBI" id="CHEBI:60377"/>
        <dbReference type="ChEBI" id="CHEBI:456216"/>
        <dbReference type="EC" id="2.7.4.25"/>
    </reaction>
</comment>
<evidence type="ECO:0000256" key="6">
    <source>
        <dbReference type="ARBA" id="ARBA00022777"/>
    </source>
</evidence>
<dbReference type="NCBIfam" id="TIGR02173">
    <property type="entry name" value="cyt_kin_arch"/>
    <property type="match status" value="1"/>
</dbReference>
<evidence type="ECO:0000256" key="7">
    <source>
        <dbReference type="ARBA" id="ARBA00022840"/>
    </source>
</evidence>
<dbReference type="OrthoDB" id="5291502at2"/>
<dbReference type="GO" id="GO:0005737">
    <property type="term" value="C:cytoplasm"/>
    <property type="evidence" value="ECO:0007669"/>
    <property type="project" value="UniProtKB-SubCell"/>
</dbReference>
<dbReference type="EC" id="2.7.4.25" evidence="10"/>
<evidence type="ECO:0000256" key="9">
    <source>
        <dbReference type="ARBA" id="ARBA00048478"/>
    </source>
</evidence>
<dbReference type="Proteomes" id="UP000323824">
    <property type="component" value="Chromosome"/>
</dbReference>
<protein>
    <recommendedName>
        <fullName evidence="10">Cytidylate kinase</fullName>
        <shortName evidence="10">CK</shortName>
        <ecNumber evidence="10">2.7.4.25</ecNumber>
    </recommendedName>
    <alternativeName>
        <fullName evidence="10">Cytidine monophosphate kinase</fullName>
        <shortName evidence="10">CMP kinase</shortName>
    </alternativeName>
</protein>
<dbReference type="CDD" id="cd02020">
    <property type="entry name" value="CMPK"/>
    <property type="match status" value="1"/>
</dbReference>
<keyword evidence="12" id="KW-1185">Reference proteome</keyword>
<dbReference type="RefSeq" id="WP_149569173.1">
    <property type="nucleotide sequence ID" value="NZ_CP035807.1"/>
</dbReference>
<evidence type="ECO:0000256" key="5">
    <source>
        <dbReference type="ARBA" id="ARBA00022741"/>
    </source>
</evidence>